<sequence>MFNTTDLQIVSQINTTEGPKVAATDDVRSGLLDSKSTTAALEYLAVGGGVGFTIGIILVIGIVAIVIVCYRKRKQKPTRTLDKSCQTCEGMLEHVYDTIADRQETAVSFRLLERDAVAHNSQVNDYITPKHVHYEHGIAGECSSDSYDRTSDEQASKINVDSHYVNTKRFT</sequence>
<keyword evidence="3" id="KW-1185">Reference proteome</keyword>
<keyword evidence="1" id="KW-0472">Membrane</keyword>
<accession>A0A9D4DTS2</accession>
<evidence type="ECO:0000256" key="1">
    <source>
        <dbReference type="SAM" id="Phobius"/>
    </source>
</evidence>
<proteinExistence type="predicted"/>
<protein>
    <submittedName>
        <fullName evidence="2">Uncharacterized protein</fullName>
    </submittedName>
</protein>
<dbReference type="AlphaFoldDB" id="A0A9D4DTS2"/>
<keyword evidence="1" id="KW-0812">Transmembrane</keyword>
<reference evidence="2" key="1">
    <citation type="journal article" date="2019" name="bioRxiv">
        <title>The Genome of the Zebra Mussel, Dreissena polymorpha: A Resource for Invasive Species Research.</title>
        <authorList>
            <person name="McCartney M.A."/>
            <person name="Auch B."/>
            <person name="Kono T."/>
            <person name="Mallez S."/>
            <person name="Zhang Y."/>
            <person name="Obille A."/>
            <person name="Becker A."/>
            <person name="Abrahante J.E."/>
            <person name="Garbe J."/>
            <person name="Badalamenti J.P."/>
            <person name="Herman A."/>
            <person name="Mangelson H."/>
            <person name="Liachko I."/>
            <person name="Sullivan S."/>
            <person name="Sone E.D."/>
            <person name="Koren S."/>
            <person name="Silverstein K.A.T."/>
            <person name="Beckman K.B."/>
            <person name="Gohl D.M."/>
        </authorList>
    </citation>
    <scope>NUCLEOTIDE SEQUENCE</scope>
    <source>
        <strain evidence="2">Duluth1</strain>
        <tissue evidence="2">Whole animal</tissue>
    </source>
</reference>
<dbReference type="EMBL" id="JAIWYP010000010">
    <property type="protein sequence ID" value="KAH3755286.1"/>
    <property type="molecule type" value="Genomic_DNA"/>
</dbReference>
<organism evidence="2 3">
    <name type="scientific">Dreissena polymorpha</name>
    <name type="common">Zebra mussel</name>
    <name type="synonym">Mytilus polymorpha</name>
    <dbReference type="NCBI Taxonomy" id="45954"/>
    <lineage>
        <taxon>Eukaryota</taxon>
        <taxon>Metazoa</taxon>
        <taxon>Spiralia</taxon>
        <taxon>Lophotrochozoa</taxon>
        <taxon>Mollusca</taxon>
        <taxon>Bivalvia</taxon>
        <taxon>Autobranchia</taxon>
        <taxon>Heteroconchia</taxon>
        <taxon>Euheterodonta</taxon>
        <taxon>Imparidentia</taxon>
        <taxon>Neoheterodontei</taxon>
        <taxon>Myida</taxon>
        <taxon>Dreissenoidea</taxon>
        <taxon>Dreissenidae</taxon>
        <taxon>Dreissena</taxon>
    </lineage>
</organism>
<evidence type="ECO:0000313" key="3">
    <source>
        <dbReference type="Proteomes" id="UP000828390"/>
    </source>
</evidence>
<keyword evidence="1" id="KW-1133">Transmembrane helix</keyword>
<comment type="caution">
    <text evidence="2">The sequence shown here is derived from an EMBL/GenBank/DDBJ whole genome shotgun (WGS) entry which is preliminary data.</text>
</comment>
<gene>
    <name evidence="2" type="ORF">DPMN_189977</name>
</gene>
<dbReference type="Proteomes" id="UP000828390">
    <property type="component" value="Unassembled WGS sequence"/>
</dbReference>
<evidence type="ECO:0000313" key="2">
    <source>
        <dbReference type="EMBL" id="KAH3755286.1"/>
    </source>
</evidence>
<name>A0A9D4DTS2_DREPO</name>
<feature type="transmembrane region" description="Helical" evidence="1">
    <location>
        <begin position="43"/>
        <end position="70"/>
    </location>
</feature>
<reference evidence="2" key="2">
    <citation type="submission" date="2020-11" db="EMBL/GenBank/DDBJ databases">
        <authorList>
            <person name="McCartney M.A."/>
            <person name="Auch B."/>
            <person name="Kono T."/>
            <person name="Mallez S."/>
            <person name="Becker A."/>
            <person name="Gohl D.M."/>
            <person name="Silverstein K.A.T."/>
            <person name="Koren S."/>
            <person name="Bechman K.B."/>
            <person name="Herman A."/>
            <person name="Abrahante J.E."/>
            <person name="Garbe J."/>
        </authorList>
    </citation>
    <scope>NUCLEOTIDE SEQUENCE</scope>
    <source>
        <strain evidence="2">Duluth1</strain>
        <tissue evidence="2">Whole animal</tissue>
    </source>
</reference>